<dbReference type="InterPro" id="IPR050890">
    <property type="entry name" value="PTS_EIIA_component"/>
</dbReference>
<dbReference type="Gene3D" id="2.70.70.10">
    <property type="entry name" value="Glucose Permease (Domain IIA)"/>
    <property type="match status" value="1"/>
</dbReference>
<dbReference type="SUPFAM" id="SSF51261">
    <property type="entry name" value="Duplicated hybrid motif"/>
    <property type="match status" value="1"/>
</dbReference>
<evidence type="ECO:0000256" key="1">
    <source>
        <dbReference type="ARBA" id="ARBA00004496"/>
    </source>
</evidence>
<feature type="domain" description="PTS EIIA type-1" evidence="7">
    <location>
        <begin position="36"/>
        <end position="140"/>
    </location>
</feature>
<organism evidence="8 9">
    <name type="scientific">Oenococcus oeni ATCC BAA-1163</name>
    <dbReference type="NCBI Taxonomy" id="379360"/>
    <lineage>
        <taxon>Bacteria</taxon>
        <taxon>Bacillati</taxon>
        <taxon>Bacillota</taxon>
        <taxon>Bacilli</taxon>
        <taxon>Lactobacillales</taxon>
        <taxon>Lactobacillaceae</taxon>
        <taxon>Oenococcus</taxon>
    </lineage>
</organism>
<dbReference type="EMBL" id="AAUV01000061">
    <property type="protein sequence ID" value="EAV38791.1"/>
    <property type="molecule type" value="Genomic_DNA"/>
</dbReference>
<dbReference type="GO" id="GO:0016301">
    <property type="term" value="F:kinase activity"/>
    <property type="evidence" value="ECO:0007669"/>
    <property type="project" value="UniProtKB-KW"/>
</dbReference>
<dbReference type="GO" id="GO:0009401">
    <property type="term" value="P:phosphoenolpyruvate-dependent sugar phosphotransferase system"/>
    <property type="evidence" value="ECO:0007669"/>
    <property type="project" value="UniProtKB-KW"/>
</dbReference>
<dbReference type="GO" id="GO:0005737">
    <property type="term" value="C:cytoplasm"/>
    <property type="evidence" value="ECO:0007669"/>
    <property type="project" value="UniProtKB-SubCell"/>
</dbReference>
<accession>A0NLC0</accession>
<dbReference type="HOGENOM" id="CLU_012312_5_1_9"/>
<sequence>MKGKNMFAFLNKNKHPDKRILAPVTGKCVDLSKVPDPLFAKKVMGDGAAFIYDGDTIFSPCQGSVSMIASTKHAIGLMSISGIEILLHVGIDTVNLYGEGFTTLVSKDEIVKIGRPLLRINRNLMQEKKIDLITSLVVTNGSSVDIKIENIGTQVTQGLSEIIVEKNGDNNYGL</sequence>
<gene>
    <name evidence="8" type="primary">ptsG</name>
    <name evidence="8" type="ORF">OENOO_66114</name>
</gene>
<keyword evidence="6" id="KW-0418">Kinase</keyword>
<keyword evidence="3" id="KW-0762">Sugar transport</keyword>
<evidence type="ECO:0000256" key="6">
    <source>
        <dbReference type="ARBA" id="ARBA00022777"/>
    </source>
</evidence>
<dbReference type="PANTHER" id="PTHR45008">
    <property type="entry name" value="PTS SYSTEM GLUCOSE-SPECIFIC EIIA COMPONENT"/>
    <property type="match status" value="1"/>
</dbReference>
<dbReference type="InterPro" id="IPR011055">
    <property type="entry name" value="Dup_hybrid_motif"/>
</dbReference>
<evidence type="ECO:0000256" key="5">
    <source>
        <dbReference type="ARBA" id="ARBA00022683"/>
    </source>
</evidence>
<comment type="subcellular location">
    <subcellularLocation>
        <location evidence="1">Cytoplasm</location>
    </subcellularLocation>
</comment>
<keyword evidence="4" id="KW-0808">Transferase</keyword>
<dbReference type="NCBIfam" id="TIGR00830">
    <property type="entry name" value="PTBA"/>
    <property type="match status" value="1"/>
</dbReference>
<evidence type="ECO:0000313" key="9">
    <source>
        <dbReference type="Proteomes" id="UP000003346"/>
    </source>
</evidence>
<evidence type="ECO:0000256" key="2">
    <source>
        <dbReference type="ARBA" id="ARBA00022448"/>
    </source>
</evidence>
<protein>
    <submittedName>
        <fullName evidence="8">PTS system, glucose-specific II ABC component</fullName>
    </submittedName>
</protein>
<dbReference type="Proteomes" id="UP000003346">
    <property type="component" value="Unassembled WGS sequence"/>
</dbReference>
<proteinExistence type="predicted"/>
<keyword evidence="5" id="KW-0598">Phosphotransferase system</keyword>
<dbReference type="PROSITE" id="PS00371">
    <property type="entry name" value="PTS_EIIA_TYPE_1_HIS"/>
    <property type="match status" value="1"/>
</dbReference>
<evidence type="ECO:0000313" key="8">
    <source>
        <dbReference type="EMBL" id="EAV38791.1"/>
    </source>
</evidence>
<evidence type="ECO:0000259" key="7">
    <source>
        <dbReference type="PROSITE" id="PS51093"/>
    </source>
</evidence>
<reference evidence="8 9" key="1">
    <citation type="submission" date="2006-11" db="EMBL/GenBank/DDBJ databases">
        <authorList>
            <consortium name="Laboratoire de Microbiologie (Universite Bourgogne)"/>
            <consortium name="GENOME Express"/>
            <consortium name="UMR Oenologie Ampelologie (Universite Bordeaux 2)"/>
            <person name="Guzzo J."/>
        </authorList>
    </citation>
    <scope>NUCLEOTIDE SEQUENCE [LARGE SCALE GENOMIC DNA]</scope>
    <source>
        <strain evidence="8 9">ATCC BAA-1163</strain>
    </source>
</reference>
<keyword evidence="2" id="KW-0813">Transport</keyword>
<evidence type="ECO:0000256" key="3">
    <source>
        <dbReference type="ARBA" id="ARBA00022597"/>
    </source>
</evidence>
<dbReference type="PROSITE" id="PS51093">
    <property type="entry name" value="PTS_EIIA_TYPE_1"/>
    <property type="match status" value="1"/>
</dbReference>
<name>A0NLC0_OENOE</name>
<dbReference type="Pfam" id="PF00358">
    <property type="entry name" value="PTS_EIIA_1"/>
    <property type="match status" value="1"/>
</dbReference>
<evidence type="ECO:0000256" key="4">
    <source>
        <dbReference type="ARBA" id="ARBA00022679"/>
    </source>
</evidence>
<dbReference type="AlphaFoldDB" id="A0NLC0"/>
<dbReference type="PANTHER" id="PTHR45008:SF1">
    <property type="entry name" value="PTS SYSTEM GLUCOSE-SPECIFIC EIIA COMPONENT"/>
    <property type="match status" value="1"/>
</dbReference>
<dbReference type="InterPro" id="IPR001127">
    <property type="entry name" value="PTS_EIIA_1_perm"/>
</dbReference>
<comment type="caution">
    <text evidence="8">The sequence shown here is derived from an EMBL/GenBank/DDBJ whole genome shotgun (WGS) entry which is preliminary data.</text>
</comment>